<proteinExistence type="inferred from homology"/>
<feature type="transmembrane region" description="Helical" evidence="7">
    <location>
        <begin position="89"/>
        <end position="109"/>
    </location>
</feature>
<keyword evidence="3 7" id="KW-1133">Transmembrane helix</keyword>
<keyword evidence="4 7" id="KW-0472">Membrane</keyword>
<accession>A0ABY8I1D8</accession>
<dbReference type="EMBL" id="CP121464">
    <property type="protein sequence ID" value="WFR78707.1"/>
    <property type="molecule type" value="Genomic_DNA"/>
</dbReference>
<keyword evidence="10" id="KW-1185">Reference proteome</keyword>
<evidence type="ECO:0000313" key="10">
    <source>
        <dbReference type="Proteomes" id="UP001219584"/>
    </source>
</evidence>
<dbReference type="PANTHER" id="PTHR38766">
    <property type="entry name" value="FLAGELLAR PROTEIN FLIO"/>
    <property type="match status" value="1"/>
</dbReference>
<gene>
    <name evidence="9" type="primary">fliO</name>
    <name evidence="9" type="ORF">P9875_23855</name>
</gene>
<dbReference type="InterPro" id="IPR022781">
    <property type="entry name" value="Flagellar_biosynth_FliO"/>
</dbReference>
<evidence type="ECO:0000256" key="4">
    <source>
        <dbReference type="ARBA" id="ARBA00023136"/>
    </source>
</evidence>
<dbReference type="PANTHER" id="PTHR38766:SF1">
    <property type="entry name" value="FLAGELLAR PROTEIN FLIO"/>
    <property type="match status" value="1"/>
</dbReference>
<keyword evidence="9" id="KW-0969">Cilium</keyword>
<keyword evidence="8" id="KW-0732">Signal</keyword>
<evidence type="ECO:0000256" key="6">
    <source>
        <dbReference type="ARBA" id="ARBA00037937"/>
    </source>
</evidence>
<evidence type="ECO:0000256" key="3">
    <source>
        <dbReference type="ARBA" id="ARBA00022989"/>
    </source>
</evidence>
<dbReference type="Pfam" id="PF04347">
    <property type="entry name" value="FliO"/>
    <property type="match status" value="1"/>
</dbReference>
<evidence type="ECO:0000256" key="1">
    <source>
        <dbReference type="ARBA" id="ARBA00022475"/>
    </source>
</evidence>
<name>A0ABY8I1D8_9BURK</name>
<organism evidence="9 10">
    <name type="scientific">Janthinobacterium rivuli</name>
    <dbReference type="NCBI Taxonomy" id="2751478"/>
    <lineage>
        <taxon>Bacteria</taxon>
        <taxon>Pseudomonadati</taxon>
        <taxon>Pseudomonadota</taxon>
        <taxon>Betaproteobacteria</taxon>
        <taxon>Burkholderiales</taxon>
        <taxon>Oxalobacteraceae</taxon>
        <taxon>Janthinobacterium</taxon>
    </lineage>
</organism>
<keyword evidence="2 7" id="KW-0812">Transmembrane</keyword>
<evidence type="ECO:0000256" key="7">
    <source>
        <dbReference type="RuleBase" id="RU362064"/>
    </source>
</evidence>
<keyword evidence="9" id="KW-0282">Flagellum</keyword>
<evidence type="ECO:0000313" key="9">
    <source>
        <dbReference type="EMBL" id="WFR78707.1"/>
    </source>
</evidence>
<comment type="similarity">
    <text evidence="6 7">Belongs to the FliO/MopB family.</text>
</comment>
<evidence type="ECO:0000256" key="2">
    <source>
        <dbReference type="ARBA" id="ARBA00022692"/>
    </source>
</evidence>
<dbReference type="InterPro" id="IPR052205">
    <property type="entry name" value="FliO/MopB"/>
</dbReference>
<evidence type="ECO:0000256" key="8">
    <source>
        <dbReference type="SAM" id="SignalP"/>
    </source>
</evidence>
<dbReference type="RefSeq" id="WP_278316782.1">
    <property type="nucleotide sequence ID" value="NZ_CP121464.1"/>
</dbReference>
<keyword evidence="1 7" id="KW-1003">Cell membrane</keyword>
<keyword evidence="9" id="KW-0966">Cell projection</keyword>
<comment type="subcellular location">
    <subcellularLocation>
        <location evidence="7">Cell membrane</location>
    </subcellularLocation>
    <subcellularLocation>
        <location evidence="7">Bacterial flagellum basal body</location>
    </subcellularLocation>
</comment>
<feature type="signal peptide" evidence="8">
    <location>
        <begin position="1"/>
        <end position="22"/>
    </location>
</feature>
<keyword evidence="5 7" id="KW-0975">Bacterial flagellum</keyword>
<evidence type="ECO:0000256" key="5">
    <source>
        <dbReference type="ARBA" id="ARBA00023143"/>
    </source>
</evidence>
<feature type="chain" id="PRO_5046133811" description="Flagellar protein" evidence="8">
    <location>
        <begin position="23"/>
        <end position="199"/>
    </location>
</feature>
<reference evidence="9 10" key="1">
    <citation type="submission" date="2023-04" db="EMBL/GenBank/DDBJ databases">
        <title>Nanopore sequencing of Janthinobacterium from water.</title>
        <authorList>
            <person name="Ciuchcinski K."/>
            <person name="Rokowska A."/>
            <person name="Dziewit L."/>
        </authorList>
    </citation>
    <scope>NUCLEOTIDE SEQUENCE [LARGE SCALE GENOMIC DNA]</scope>
    <source>
        <strain evidence="9 10">DEMB2</strain>
    </source>
</reference>
<dbReference type="PROSITE" id="PS51257">
    <property type="entry name" value="PROKAR_LIPOPROTEIN"/>
    <property type="match status" value="1"/>
</dbReference>
<sequence length="199" mass="19978">MKPGLLISTVLPLMAACSIALAEAPAAAAPAAASAASASVALASETPPAAAAPAASPATTAAASPAAALPAMPPGAPATMAPTSSAGSLLQTIFALMFVLALLIGLAWFMKRYGPKVMGGNNKMRVVSSLNLGGRERIVLVEVADQWIVVGASPGRINALATMPRQEGDLPQLATAQNGPAAANFSEWLKQTIEKRNGK</sequence>
<protein>
    <recommendedName>
        <fullName evidence="7">Flagellar protein</fullName>
    </recommendedName>
</protein>
<dbReference type="Proteomes" id="UP001219584">
    <property type="component" value="Chromosome"/>
</dbReference>
<dbReference type="NCBIfam" id="TIGR03500">
    <property type="entry name" value="FliO_TIGR"/>
    <property type="match status" value="1"/>
</dbReference>